<dbReference type="VEuPathDB" id="FungiDB:ASPWEDRAFT_185093"/>
<feature type="compositionally biased region" description="Basic and acidic residues" evidence="3">
    <location>
        <begin position="209"/>
        <end position="235"/>
    </location>
</feature>
<dbReference type="SUPFAM" id="SSF53933">
    <property type="entry name" value="Microbial ribonucleases"/>
    <property type="match status" value="2"/>
</dbReference>
<dbReference type="GO" id="GO:0003723">
    <property type="term" value="F:RNA binding"/>
    <property type="evidence" value="ECO:0007669"/>
    <property type="project" value="InterPro"/>
</dbReference>
<dbReference type="Gene3D" id="3.10.450.30">
    <property type="entry name" value="Microbial ribonucleases"/>
    <property type="match status" value="2"/>
</dbReference>
<dbReference type="GeneID" id="63747909"/>
<keyword evidence="1" id="KW-0540">Nuclease</keyword>
<dbReference type="STRING" id="1073089.A0A1L9RCI7"/>
<keyword evidence="4" id="KW-0732">Signal</keyword>
<organism evidence="5 6">
    <name type="scientific">Aspergillus wentii DTO 134E9</name>
    <dbReference type="NCBI Taxonomy" id="1073089"/>
    <lineage>
        <taxon>Eukaryota</taxon>
        <taxon>Fungi</taxon>
        <taxon>Dikarya</taxon>
        <taxon>Ascomycota</taxon>
        <taxon>Pezizomycotina</taxon>
        <taxon>Eurotiomycetes</taxon>
        <taxon>Eurotiomycetidae</taxon>
        <taxon>Eurotiales</taxon>
        <taxon>Aspergillaceae</taxon>
        <taxon>Aspergillus</taxon>
        <taxon>Aspergillus subgen. Cremei</taxon>
    </lineage>
</organism>
<evidence type="ECO:0000313" key="6">
    <source>
        <dbReference type="Proteomes" id="UP000184383"/>
    </source>
</evidence>
<sequence length="397" mass="43941">MFFDFKSIALYGLMAVSYASPVPFSSSAENALTKRIPYNAYTCPDGTTFTRDEVYNAVYKCQSNNDKKVSGYPKKFGNQKSENGQTVKVLTNVPDGTDLREFPLMKNKCYSGGQPGKYRVVTDYTGNGGYGTFRGVMQHTGPAVSNDFTACTVATKKEDKQEEKEEKKEDKKEEKEDKKDDKKDKKSRDVEVNEDDEDLDIYYDAEDDTLTKRGNKEDKEDKKAAKKEGKKEKDGSGLFNVPWELIVRDDTTSNNDDTPIYYATDANTEFEDAEEFDTNDNASTLVERGNKKKKVGSATCGSTTLSKDAVGAAFKAMKKLDDPTSGNGYPHYFGGGSAVFGTSKDLRSFPIMEDGSVWNYGTEPGSFRVVSDYSDNFVGVMVESAGSKFTACTINSE</sequence>
<dbReference type="InterPro" id="IPR016191">
    <property type="entry name" value="Ribonuclease/ribotoxin"/>
</dbReference>
<keyword evidence="2" id="KW-0378">Hydrolase</keyword>
<dbReference type="EMBL" id="KV878214">
    <property type="protein sequence ID" value="OJJ32587.1"/>
    <property type="molecule type" value="Genomic_DNA"/>
</dbReference>
<gene>
    <name evidence="5" type="ORF">ASPWEDRAFT_185093</name>
</gene>
<reference evidence="6" key="1">
    <citation type="journal article" date="2017" name="Genome Biol.">
        <title>Comparative genomics reveals high biological diversity and specific adaptations in the industrially and medically important fungal genus Aspergillus.</title>
        <authorList>
            <person name="de Vries R.P."/>
            <person name="Riley R."/>
            <person name="Wiebenga A."/>
            <person name="Aguilar-Osorio G."/>
            <person name="Amillis S."/>
            <person name="Uchima C.A."/>
            <person name="Anderluh G."/>
            <person name="Asadollahi M."/>
            <person name="Askin M."/>
            <person name="Barry K."/>
            <person name="Battaglia E."/>
            <person name="Bayram O."/>
            <person name="Benocci T."/>
            <person name="Braus-Stromeyer S.A."/>
            <person name="Caldana C."/>
            <person name="Canovas D."/>
            <person name="Cerqueira G.C."/>
            <person name="Chen F."/>
            <person name="Chen W."/>
            <person name="Choi C."/>
            <person name="Clum A."/>
            <person name="Dos Santos R.A."/>
            <person name="Damasio A.R."/>
            <person name="Diallinas G."/>
            <person name="Emri T."/>
            <person name="Fekete E."/>
            <person name="Flipphi M."/>
            <person name="Freyberg S."/>
            <person name="Gallo A."/>
            <person name="Gournas C."/>
            <person name="Habgood R."/>
            <person name="Hainaut M."/>
            <person name="Harispe M.L."/>
            <person name="Henrissat B."/>
            <person name="Hilden K.S."/>
            <person name="Hope R."/>
            <person name="Hossain A."/>
            <person name="Karabika E."/>
            <person name="Karaffa L."/>
            <person name="Karanyi Z."/>
            <person name="Krasevec N."/>
            <person name="Kuo A."/>
            <person name="Kusch H."/>
            <person name="LaButti K."/>
            <person name="Lagendijk E.L."/>
            <person name="Lapidus A."/>
            <person name="Levasseur A."/>
            <person name="Lindquist E."/>
            <person name="Lipzen A."/>
            <person name="Logrieco A.F."/>
            <person name="MacCabe A."/>
            <person name="Maekelae M.R."/>
            <person name="Malavazi I."/>
            <person name="Melin P."/>
            <person name="Meyer V."/>
            <person name="Mielnichuk N."/>
            <person name="Miskei M."/>
            <person name="Molnar A.P."/>
            <person name="Mule G."/>
            <person name="Ngan C.Y."/>
            <person name="Orejas M."/>
            <person name="Orosz E."/>
            <person name="Ouedraogo J.P."/>
            <person name="Overkamp K.M."/>
            <person name="Park H.-S."/>
            <person name="Perrone G."/>
            <person name="Piumi F."/>
            <person name="Punt P.J."/>
            <person name="Ram A.F."/>
            <person name="Ramon A."/>
            <person name="Rauscher S."/>
            <person name="Record E."/>
            <person name="Riano-Pachon D.M."/>
            <person name="Robert V."/>
            <person name="Roehrig J."/>
            <person name="Ruller R."/>
            <person name="Salamov A."/>
            <person name="Salih N.S."/>
            <person name="Samson R.A."/>
            <person name="Sandor E."/>
            <person name="Sanguinetti M."/>
            <person name="Schuetze T."/>
            <person name="Sepcic K."/>
            <person name="Shelest E."/>
            <person name="Sherlock G."/>
            <person name="Sophianopoulou V."/>
            <person name="Squina F.M."/>
            <person name="Sun H."/>
            <person name="Susca A."/>
            <person name="Todd R.B."/>
            <person name="Tsang A."/>
            <person name="Unkles S.E."/>
            <person name="van de Wiele N."/>
            <person name="van Rossen-Uffink D."/>
            <person name="Oliveira J.V."/>
            <person name="Vesth T.C."/>
            <person name="Visser J."/>
            <person name="Yu J.-H."/>
            <person name="Zhou M."/>
            <person name="Andersen M.R."/>
            <person name="Archer D.B."/>
            <person name="Baker S.E."/>
            <person name="Benoit I."/>
            <person name="Brakhage A.A."/>
            <person name="Braus G.H."/>
            <person name="Fischer R."/>
            <person name="Frisvad J.C."/>
            <person name="Goldman G.H."/>
            <person name="Houbraken J."/>
            <person name="Oakley B."/>
            <person name="Pocsi I."/>
            <person name="Scazzocchio C."/>
            <person name="Seiboth B."/>
            <person name="vanKuyk P.A."/>
            <person name="Wortman J."/>
            <person name="Dyer P.S."/>
            <person name="Grigoriev I.V."/>
        </authorList>
    </citation>
    <scope>NUCLEOTIDE SEQUENCE [LARGE SCALE GENOMIC DNA]</scope>
    <source>
        <strain evidence="6">DTO 134E9</strain>
    </source>
</reference>
<accession>A0A1L9RCI7</accession>
<proteinExistence type="predicted"/>
<evidence type="ECO:0000256" key="1">
    <source>
        <dbReference type="ARBA" id="ARBA00022722"/>
    </source>
</evidence>
<evidence type="ECO:0000256" key="4">
    <source>
        <dbReference type="SAM" id="SignalP"/>
    </source>
</evidence>
<evidence type="ECO:0000256" key="2">
    <source>
        <dbReference type="ARBA" id="ARBA00022801"/>
    </source>
</evidence>
<dbReference type="GO" id="GO:0016787">
    <property type="term" value="F:hydrolase activity"/>
    <property type="evidence" value="ECO:0007669"/>
    <property type="project" value="UniProtKB-KW"/>
</dbReference>
<dbReference type="PANTHER" id="PTHR42104:SF2">
    <property type="entry name" value="GUANYL-SPECIFIC RIBONUCLEASE, PUTATIVE (AFU_ORTHOLOGUE AFUA_4G01200)-RELATED"/>
    <property type="match status" value="1"/>
</dbReference>
<dbReference type="RefSeq" id="XP_040686264.1">
    <property type="nucleotide sequence ID" value="XM_040832061.1"/>
</dbReference>
<feature type="region of interest" description="Disordered" evidence="3">
    <location>
        <begin position="156"/>
        <end position="237"/>
    </location>
</feature>
<dbReference type="OrthoDB" id="5425539at2759"/>
<feature type="chain" id="PRO_5013335937" evidence="4">
    <location>
        <begin position="20"/>
        <end position="397"/>
    </location>
</feature>
<feature type="compositionally biased region" description="Basic and acidic residues" evidence="3">
    <location>
        <begin position="156"/>
        <end position="191"/>
    </location>
</feature>
<protein>
    <submittedName>
        <fullName evidence="5">Uncharacterized protein</fullName>
    </submittedName>
</protein>
<keyword evidence="6" id="KW-1185">Reference proteome</keyword>
<dbReference type="AlphaFoldDB" id="A0A1L9RCI7"/>
<evidence type="ECO:0000313" key="5">
    <source>
        <dbReference type="EMBL" id="OJJ32587.1"/>
    </source>
</evidence>
<evidence type="ECO:0000256" key="3">
    <source>
        <dbReference type="SAM" id="MobiDB-lite"/>
    </source>
</evidence>
<dbReference type="PANTHER" id="PTHR42104">
    <property type="entry name" value="EXTRACELLULAR GUANYL-SPECIFIC RIBONUCLEASE RNTA (AFU_ORTHOLOGUE AFUA_4G03230)"/>
    <property type="match status" value="1"/>
</dbReference>
<feature type="signal peptide" evidence="4">
    <location>
        <begin position="1"/>
        <end position="19"/>
    </location>
</feature>
<name>A0A1L9RCI7_ASPWE</name>
<dbReference type="Proteomes" id="UP000184383">
    <property type="component" value="Unassembled WGS sequence"/>
</dbReference>
<dbReference type="GO" id="GO:0046589">
    <property type="term" value="F:ribonuclease T1 activity"/>
    <property type="evidence" value="ECO:0007669"/>
    <property type="project" value="UniProtKB-EC"/>
</dbReference>
<feature type="compositionally biased region" description="Acidic residues" evidence="3">
    <location>
        <begin position="192"/>
        <end position="208"/>
    </location>
</feature>